<name>A0A026WVS8_OOCBI</name>
<protein>
    <submittedName>
        <fullName evidence="1">Uncharacterized protein</fullName>
    </submittedName>
</protein>
<keyword evidence="2" id="KW-1185">Reference proteome</keyword>
<evidence type="ECO:0000313" key="2">
    <source>
        <dbReference type="Proteomes" id="UP000053097"/>
    </source>
</evidence>
<dbReference type="AlphaFoldDB" id="A0A026WVS8"/>
<accession>A0A026WVS8</accession>
<reference evidence="1 2" key="1">
    <citation type="journal article" date="2014" name="Curr. Biol.">
        <title>The genome of the clonal raider ant Cerapachys biroi.</title>
        <authorList>
            <person name="Oxley P.R."/>
            <person name="Ji L."/>
            <person name="Fetter-Pruneda I."/>
            <person name="McKenzie S.K."/>
            <person name="Li C."/>
            <person name="Hu H."/>
            <person name="Zhang G."/>
            <person name="Kronauer D.J."/>
        </authorList>
    </citation>
    <scope>NUCLEOTIDE SEQUENCE [LARGE SCALE GENOMIC DNA]</scope>
</reference>
<gene>
    <name evidence="1" type="ORF">X777_15852</name>
</gene>
<organism evidence="1 2">
    <name type="scientific">Ooceraea biroi</name>
    <name type="common">Clonal raider ant</name>
    <name type="synonym">Cerapachys biroi</name>
    <dbReference type="NCBI Taxonomy" id="2015173"/>
    <lineage>
        <taxon>Eukaryota</taxon>
        <taxon>Metazoa</taxon>
        <taxon>Ecdysozoa</taxon>
        <taxon>Arthropoda</taxon>
        <taxon>Hexapoda</taxon>
        <taxon>Insecta</taxon>
        <taxon>Pterygota</taxon>
        <taxon>Neoptera</taxon>
        <taxon>Endopterygota</taxon>
        <taxon>Hymenoptera</taxon>
        <taxon>Apocrita</taxon>
        <taxon>Aculeata</taxon>
        <taxon>Formicoidea</taxon>
        <taxon>Formicidae</taxon>
        <taxon>Dorylinae</taxon>
        <taxon>Ooceraea</taxon>
    </lineage>
</organism>
<dbReference type="Proteomes" id="UP000053097">
    <property type="component" value="Unassembled WGS sequence"/>
</dbReference>
<sequence length="332" mass="38103">MKLGTVLLSDSVSIEITRQRSYSCFVRKNGSIVRRNSPSKSWHEKRSTDDLRRDIDDKILFTFTIKYQIITKICSINQKSRLEISVYLAAILMAFRSSGCMCTICASTLAYSSASSAKKPVTLPACVSMMSALEAQNIFHLILSRPSLISRDVFRGANSAHVLGPTRSMSHHDQPRGHALHDADAKMLVPHGVQADHTPLHLRHELGIRDVQLELDVFVQSQVFRQVLHIFHAHLILRVSTRTDADQFDLNNVETISECISMPESRRTIRPYSFLDLLFEDRSQLEHRPQHKRMILFRPELRDRDYAYVAAFLLVAEKRQRRQMFHATRGIH</sequence>
<evidence type="ECO:0000313" key="1">
    <source>
        <dbReference type="EMBL" id="EZA59209.1"/>
    </source>
</evidence>
<proteinExistence type="predicted"/>
<dbReference type="EMBL" id="KK107109">
    <property type="protein sequence ID" value="EZA59209.1"/>
    <property type="molecule type" value="Genomic_DNA"/>
</dbReference>